<keyword evidence="3" id="KW-1185">Reference proteome</keyword>
<dbReference type="AlphaFoldDB" id="A0A6A4KR96"/>
<sequence>MRGSRALLNFPLRINSGEPEPVRVRSKRSSPERSSSSSENGEPKRRKKVVVTAEPAVVVVQPKLEMEGSGLEGAQS</sequence>
<protein>
    <submittedName>
        <fullName evidence="2">Uncharacterized protein</fullName>
    </submittedName>
</protein>
<feature type="non-terminal residue" evidence="2">
    <location>
        <position position="1"/>
    </location>
</feature>
<dbReference type="EMBL" id="QEFC01003084">
    <property type="protein sequence ID" value="KAE9450136.1"/>
    <property type="molecule type" value="Genomic_DNA"/>
</dbReference>
<accession>A0A6A4KR96</accession>
<evidence type="ECO:0000313" key="3">
    <source>
        <dbReference type="Proteomes" id="UP000428333"/>
    </source>
</evidence>
<comment type="caution">
    <text evidence="2">The sequence shown here is derived from an EMBL/GenBank/DDBJ whole genome shotgun (WGS) entry which is preliminary data.</text>
</comment>
<organism evidence="2 3">
    <name type="scientific">Rhododendron williamsianum</name>
    <dbReference type="NCBI Taxonomy" id="262921"/>
    <lineage>
        <taxon>Eukaryota</taxon>
        <taxon>Viridiplantae</taxon>
        <taxon>Streptophyta</taxon>
        <taxon>Embryophyta</taxon>
        <taxon>Tracheophyta</taxon>
        <taxon>Spermatophyta</taxon>
        <taxon>Magnoliopsida</taxon>
        <taxon>eudicotyledons</taxon>
        <taxon>Gunneridae</taxon>
        <taxon>Pentapetalae</taxon>
        <taxon>asterids</taxon>
        <taxon>Ericales</taxon>
        <taxon>Ericaceae</taxon>
        <taxon>Ericoideae</taxon>
        <taxon>Rhodoreae</taxon>
        <taxon>Rhododendron</taxon>
    </lineage>
</organism>
<proteinExistence type="predicted"/>
<dbReference type="OrthoDB" id="552345at2759"/>
<dbReference type="Proteomes" id="UP000428333">
    <property type="component" value="Linkage Group LG11"/>
</dbReference>
<name>A0A6A4KR96_9ERIC</name>
<reference evidence="2 3" key="1">
    <citation type="journal article" date="2019" name="Genome Biol. Evol.">
        <title>The Rhododendron genome and chromosomal organization provide insight into shared whole-genome duplications across the heath family (Ericaceae).</title>
        <authorList>
            <person name="Soza V.L."/>
            <person name="Lindsley D."/>
            <person name="Waalkes A."/>
            <person name="Ramage E."/>
            <person name="Patwardhan R.P."/>
            <person name="Burton J.N."/>
            <person name="Adey A."/>
            <person name="Kumar A."/>
            <person name="Qiu R."/>
            <person name="Shendure J."/>
            <person name="Hall B."/>
        </authorList>
    </citation>
    <scope>NUCLEOTIDE SEQUENCE [LARGE SCALE GENOMIC DNA]</scope>
    <source>
        <strain evidence="2">RSF 1966-606</strain>
    </source>
</reference>
<evidence type="ECO:0000313" key="2">
    <source>
        <dbReference type="EMBL" id="KAE9450136.1"/>
    </source>
</evidence>
<evidence type="ECO:0000256" key="1">
    <source>
        <dbReference type="SAM" id="MobiDB-lite"/>
    </source>
</evidence>
<feature type="region of interest" description="Disordered" evidence="1">
    <location>
        <begin position="1"/>
        <end position="49"/>
    </location>
</feature>
<gene>
    <name evidence="2" type="ORF">C3L33_17958</name>
</gene>